<sequence>MAPPVQISQIPTLSDLYKDGTLQPSSLKDASLPTPSATLNAHVSLIRTSITTLATTCIVNAANTSLLGGGGVDGAIHSAAGPSLLSECRLLNGCATGSAKLTSAHDLPSSYVIHAVGPIYHRHRKAADKLRSCYRTSLQLALDKGKDTGQDASIAFSCLSTGVYGYPSGEAAEVAGWEVRRFLEELEEQGERKGGLKRVVFCIFEAKDERAYGEWLPKIFPPTPEDIPAEKEPTEAETTSGKSTIESASAVSNDNTTDDQPQTKKLKTSTEDLDKDDWEAIEKPSETATEMSEEGQKVEATELGGSDGETLEKPIRDNKEEMSAGVAQQGNMLAKDW</sequence>
<evidence type="ECO:0000313" key="4">
    <source>
        <dbReference type="Proteomes" id="UP000664203"/>
    </source>
</evidence>
<dbReference type="PANTHER" id="PTHR11106:SF27">
    <property type="entry name" value="MACRO DOMAIN-CONTAINING PROTEIN"/>
    <property type="match status" value="1"/>
</dbReference>
<name>A0A8H3IT84_9LECA</name>
<dbReference type="InterPro" id="IPR043472">
    <property type="entry name" value="Macro_dom-like"/>
</dbReference>
<protein>
    <recommendedName>
        <fullName evidence="2">Macro domain-containing protein</fullName>
    </recommendedName>
</protein>
<dbReference type="Gene3D" id="3.40.220.10">
    <property type="entry name" value="Leucine Aminopeptidase, subunit E, domain 1"/>
    <property type="match status" value="1"/>
</dbReference>
<organism evidence="3 4">
    <name type="scientific">Alectoria fallacina</name>
    <dbReference type="NCBI Taxonomy" id="1903189"/>
    <lineage>
        <taxon>Eukaryota</taxon>
        <taxon>Fungi</taxon>
        <taxon>Dikarya</taxon>
        <taxon>Ascomycota</taxon>
        <taxon>Pezizomycotina</taxon>
        <taxon>Lecanoromycetes</taxon>
        <taxon>OSLEUM clade</taxon>
        <taxon>Lecanoromycetidae</taxon>
        <taxon>Lecanorales</taxon>
        <taxon>Lecanorineae</taxon>
        <taxon>Parmeliaceae</taxon>
        <taxon>Alectoria</taxon>
    </lineage>
</organism>
<evidence type="ECO:0000259" key="2">
    <source>
        <dbReference type="PROSITE" id="PS51154"/>
    </source>
</evidence>
<keyword evidence="4" id="KW-1185">Reference proteome</keyword>
<dbReference type="PROSITE" id="PS51154">
    <property type="entry name" value="MACRO"/>
    <property type="match status" value="1"/>
</dbReference>
<dbReference type="AlphaFoldDB" id="A0A8H3IT84"/>
<feature type="compositionally biased region" description="Polar residues" evidence="1">
    <location>
        <begin position="240"/>
        <end position="260"/>
    </location>
</feature>
<dbReference type="SUPFAM" id="SSF52949">
    <property type="entry name" value="Macro domain-like"/>
    <property type="match status" value="1"/>
</dbReference>
<feature type="region of interest" description="Disordered" evidence="1">
    <location>
        <begin position="217"/>
        <end position="337"/>
    </location>
</feature>
<dbReference type="InterPro" id="IPR002589">
    <property type="entry name" value="Macro_dom"/>
</dbReference>
<evidence type="ECO:0000313" key="3">
    <source>
        <dbReference type="EMBL" id="CAF9931058.1"/>
    </source>
</evidence>
<feature type="domain" description="Macro" evidence="2">
    <location>
        <begin position="30"/>
        <end position="220"/>
    </location>
</feature>
<feature type="compositionally biased region" description="Basic and acidic residues" evidence="1">
    <location>
        <begin position="310"/>
        <end position="322"/>
    </location>
</feature>
<dbReference type="Pfam" id="PF01661">
    <property type="entry name" value="Macro"/>
    <property type="match status" value="1"/>
</dbReference>
<feature type="compositionally biased region" description="Basic and acidic residues" evidence="1">
    <location>
        <begin position="268"/>
        <end position="285"/>
    </location>
</feature>
<comment type="caution">
    <text evidence="3">The sequence shown here is derived from an EMBL/GenBank/DDBJ whole genome shotgun (WGS) entry which is preliminary data.</text>
</comment>
<dbReference type="OrthoDB" id="6077599at2759"/>
<dbReference type="CDD" id="cd02908">
    <property type="entry name" value="Macro_OAADPr_deacetylase"/>
    <property type="match status" value="1"/>
</dbReference>
<accession>A0A8H3IT84</accession>
<dbReference type="EMBL" id="CAJPDR010000299">
    <property type="protein sequence ID" value="CAF9931058.1"/>
    <property type="molecule type" value="Genomic_DNA"/>
</dbReference>
<proteinExistence type="predicted"/>
<reference evidence="3" key="1">
    <citation type="submission" date="2021-03" db="EMBL/GenBank/DDBJ databases">
        <authorList>
            <person name="Tagirdzhanova G."/>
        </authorList>
    </citation>
    <scope>NUCLEOTIDE SEQUENCE</scope>
</reference>
<dbReference type="SMART" id="SM00506">
    <property type="entry name" value="A1pp"/>
    <property type="match status" value="1"/>
</dbReference>
<gene>
    <name evidence="3" type="ORF">ALECFALPRED_004789</name>
</gene>
<dbReference type="PANTHER" id="PTHR11106">
    <property type="entry name" value="GANGLIOSIDE INDUCED DIFFERENTIATION ASSOCIATED PROTEIN 2-RELATED"/>
    <property type="match status" value="1"/>
</dbReference>
<evidence type="ECO:0000256" key="1">
    <source>
        <dbReference type="SAM" id="MobiDB-lite"/>
    </source>
</evidence>
<dbReference type="Proteomes" id="UP000664203">
    <property type="component" value="Unassembled WGS sequence"/>
</dbReference>